<protein>
    <recommendedName>
        <fullName evidence="1">DUF8207 domain-containing protein</fullName>
    </recommendedName>
</protein>
<evidence type="ECO:0000313" key="2">
    <source>
        <dbReference type="EMBL" id="AGO14413.1"/>
    </source>
</evidence>
<reference evidence="2" key="1">
    <citation type="submission" date="2013-06" db="EMBL/GenBank/DDBJ databases">
        <title>Bracovirus Evolution: Comparative Genomics of Multiple Viral and Proviral Genomes.</title>
        <authorList>
            <person name="Desjardins C.A."/>
            <person name="Gundersen-Rindal D.E."/>
            <person name="Hostetler J.B."/>
            <person name="Tallon L.J."/>
            <person name="Utterback T.R."/>
            <person name="Fuester R.W."/>
            <person name="Schatz M.C."/>
            <person name="Pedroni M.J."/>
            <person name="Fadrosh D.W."/>
            <person name="Haas B.J."/>
            <person name="Toms B.S."/>
            <person name="Chen D."/>
            <person name="Nene V."/>
        </authorList>
    </citation>
    <scope>NUCLEOTIDE SEQUENCE</scope>
</reference>
<gene>
    <name evidence="2" type="ORF">CsmBAC4b19.4</name>
</gene>
<sequence length="374" mass="42947">MEYNKPKARLPVINFDQIVQGTGVKKVERHGALLPNSICAVFCGPSNCGKTNALLSLIVHPNSLSFCLCQTYKRIPKHLIRDNTNFFVLFRQDEMNLKDIYDDHVNTDMSYNSFRDLCSARSNKYGFVVIDKDSEGDSEEKPQIENQEVEKSLYDDPEVYNSLMTDDKSSFDNTALAITQLPPSTSTPARRNPLLTNYLQRLSKKHKDNDMRYGVRRKHGEMHKGDSPISFANDTITLKKNYPIIPGLLELLFRKLPEGDALITPDNKKKYLDIIQHTNTHRKNYDPNRTIYEDTTIKFNKYIADFITKFGKGLPKYMIAKKQRLPMAYVYWDDPNELVDHLRLLIASEAAGNPSHSNEIMSIIEELREAGVIY</sequence>
<name>R9XLH4_9VIRU</name>
<evidence type="ECO:0000259" key="1">
    <source>
        <dbReference type="Pfam" id="PF26634"/>
    </source>
</evidence>
<dbReference type="InterPro" id="IPR058520">
    <property type="entry name" value="DUF8207"/>
</dbReference>
<dbReference type="PANTHER" id="PTHR35374">
    <property type="entry name" value="CYCLIN-DEPENDENT KINASE 11A-LIKE"/>
    <property type="match status" value="1"/>
</dbReference>
<accession>R9XLH4</accession>
<feature type="domain" description="DUF8207" evidence="1">
    <location>
        <begin position="210"/>
        <end position="305"/>
    </location>
</feature>
<proteinExistence type="predicted"/>
<dbReference type="PANTHER" id="PTHR35374:SF1">
    <property type="entry name" value="PROTEIN KINASE DOMAIN-CONTAINING PROTEIN"/>
    <property type="match status" value="1"/>
</dbReference>
<organism evidence="2">
    <name type="scientific">Cotesia sesamiae Mombasa bracovirus</name>
    <dbReference type="NCBI Taxonomy" id="452649"/>
    <lineage>
        <taxon>Viruses</taxon>
        <taxon>Viruses incertae sedis</taxon>
        <taxon>Polydnaviriformidae</taxon>
        <taxon>Bracoviriform</taxon>
        <taxon>Cotesia sesamiae bracovirus</taxon>
    </lineage>
</organism>
<dbReference type="EMBL" id="EF710639">
    <property type="protein sequence ID" value="AGO14413.1"/>
    <property type="molecule type" value="Genomic_DNA"/>
</dbReference>
<dbReference type="Pfam" id="PF26634">
    <property type="entry name" value="DUF8207"/>
    <property type="match status" value="1"/>
</dbReference>